<dbReference type="CDD" id="cd03356">
    <property type="entry name" value="LbH_G1P_AT_C_like"/>
    <property type="match status" value="1"/>
</dbReference>
<feature type="domain" description="Nucleotidyl transferase" evidence="7">
    <location>
        <begin position="2"/>
        <end position="232"/>
    </location>
</feature>
<dbReference type="OrthoDB" id="9801899at2"/>
<comment type="subcellular location">
    <subcellularLocation>
        <location evidence="1">Cytoplasm</location>
        <location evidence="1">Cytosol</location>
    </subcellularLocation>
</comment>
<accession>A0A1T4MDV6</accession>
<dbReference type="InterPro" id="IPR036900">
    <property type="entry name" value="A-D-PHexomutase_C_sf"/>
</dbReference>
<keyword evidence="4 10" id="KW-0808">Transferase</keyword>
<dbReference type="InterPro" id="IPR005844">
    <property type="entry name" value="A-D-PHexomutase_a/b/a-I"/>
</dbReference>
<sequence>MKAIIMAGGEGSRLRPLTCDRPKPLTPLLNRPVMEHIVNLLKKHGIRQIGVTLQYLPEAIMEYFGDGSDWGVEMRYFLEETPLGTAGSVKNAEEFLDEPFIVISGDALTDFDLSRAIEFHRQKGAWATLVLTRVQTPLEYGVVMTDKNGSIYRFLEKPSWSEVFSDTVNTGIYILEPRVLQYIPAGQQFDFSKDLFPRLLAEGRPLFGCILAGYWCDIGNLQQYAEAHYAVLAGGVQLELGGQQVAPGVWAEAGAKIHPRAYLEGPAFIGADTVIDAEAYVGPFTVIGRNCHLGSKASLKRAVLWEGVNIGAGAEIRGAILCRQVKVGQGSRIYQGAVIGDGTVLGERVYVDAGVKIWPQKRVESGARLRENLVWGERQPRTLFGREGIVGEINRELTPEQAVKVAAAFATLFQPETALLVSTDHSPAAAMLKHAVLAGLLGAGMVVWDAGILTGGASRYLIRSLAASGGVHIQGSGQGNRARVLLLNQQGASLTPAEERKVENLLGREGMRRTAAGHLGRVMPLPSGLDEYTGFLLNFRPRGQNYQWRIGVGALTPALAQILPRIFQDTGFRLIYLQDGEQQLEQLISLVQTERLDLGLWFGEEGERLSLVLPGGMYLAPAQVQILKTWLYAQRKEQAVIPYPVHWPQALARRLQERGAVIQPVKTNPGLIQNQWAQDEEGFYLLADDLYTLLVLLRQAEEQGLERLLQELPDFNWVAKSTACPWEAKGLVMRRLMEELQDRELELLDGIKLWDNGAWALVLPDSEEPVCRIYAEGPDMEIAESLTEQLLQKITEIQKESEGVG</sequence>
<dbReference type="GO" id="GO:0016779">
    <property type="term" value="F:nucleotidyltransferase activity"/>
    <property type="evidence" value="ECO:0007669"/>
    <property type="project" value="UniProtKB-KW"/>
</dbReference>
<feature type="domain" description="Alpha-D-phosphohexomutase alpha/beta/alpha" evidence="8">
    <location>
        <begin position="382"/>
        <end position="508"/>
    </location>
</feature>
<dbReference type="Proteomes" id="UP000189933">
    <property type="component" value="Unassembled WGS sequence"/>
</dbReference>
<dbReference type="Gene3D" id="2.160.10.10">
    <property type="entry name" value="Hexapeptide repeat proteins"/>
    <property type="match status" value="1"/>
</dbReference>
<dbReference type="EMBL" id="FUXM01000004">
    <property type="protein sequence ID" value="SJZ65071.1"/>
    <property type="molecule type" value="Genomic_DNA"/>
</dbReference>
<evidence type="ECO:0000313" key="11">
    <source>
        <dbReference type="Proteomes" id="UP000189933"/>
    </source>
</evidence>
<dbReference type="Gene3D" id="3.30.310.50">
    <property type="entry name" value="Alpha-D-phosphohexomutase, C-terminal domain"/>
    <property type="match status" value="1"/>
</dbReference>
<keyword evidence="11" id="KW-1185">Reference proteome</keyword>
<evidence type="ECO:0000256" key="6">
    <source>
        <dbReference type="ARBA" id="ARBA00022917"/>
    </source>
</evidence>
<keyword evidence="5" id="KW-0677">Repeat</keyword>
<evidence type="ECO:0000259" key="9">
    <source>
        <dbReference type="Pfam" id="PF25084"/>
    </source>
</evidence>
<dbReference type="AlphaFoldDB" id="A0A1T4MDV6"/>
<dbReference type="InterPro" id="IPR056764">
    <property type="entry name" value="LbH_EIF2B3/5"/>
</dbReference>
<organism evidence="10 11">
    <name type="scientific">Carboxydocella sporoproducens DSM 16521</name>
    <dbReference type="NCBI Taxonomy" id="1121270"/>
    <lineage>
        <taxon>Bacteria</taxon>
        <taxon>Bacillati</taxon>
        <taxon>Bacillota</taxon>
        <taxon>Clostridia</taxon>
        <taxon>Eubacteriales</taxon>
        <taxon>Clostridiales Family XVI. Incertae Sedis</taxon>
        <taxon>Carboxydocella</taxon>
    </lineage>
</organism>
<protein>
    <submittedName>
        <fullName evidence="10">Mannose-1-phosphate guanylyltransferase / phosphomannomutase</fullName>
    </submittedName>
</protein>
<dbReference type="GO" id="GO:0005975">
    <property type="term" value="P:carbohydrate metabolic process"/>
    <property type="evidence" value="ECO:0007669"/>
    <property type="project" value="InterPro"/>
</dbReference>
<dbReference type="SUPFAM" id="SSF55957">
    <property type="entry name" value="Phosphoglucomutase, C-terminal domain"/>
    <property type="match status" value="1"/>
</dbReference>
<proteinExistence type="predicted"/>
<dbReference type="Pfam" id="PF25084">
    <property type="entry name" value="LbH_EIF2B"/>
    <property type="match status" value="1"/>
</dbReference>
<dbReference type="InterPro" id="IPR050486">
    <property type="entry name" value="Mannose-1P_guanyltransferase"/>
</dbReference>
<reference evidence="11" key="1">
    <citation type="submission" date="2017-02" db="EMBL/GenBank/DDBJ databases">
        <authorList>
            <person name="Varghese N."/>
            <person name="Submissions S."/>
        </authorList>
    </citation>
    <scope>NUCLEOTIDE SEQUENCE [LARGE SCALE GENOMIC DNA]</scope>
    <source>
        <strain evidence="11">DSM 16521</strain>
    </source>
</reference>
<evidence type="ECO:0000256" key="3">
    <source>
        <dbReference type="ARBA" id="ARBA00022540"/>
    </source>
</evidence>
<dbReference type="PANTHER" id="PTHR22572">
    <property type="entry name" value="SUGAR-1-PHOSPHATE GUANYL TRANSFERASE"/>
    <property type="match status" value="1"/>
</dbReference>
<dbReference type="Pfam" id="PF02878">
    <property type="entry name" value="PGM_PMM_I"/>
    <property type="match status" value="1"/>
</dbReference>
<dbReference type="CDD" id="cd04181">
    <property type="entry name" value="NTP_transferase"/>
    <property type="match status" value="1"/>
</dbReference>
<evidence type="ECO:0000256" key="4">
    <source>
        <dbReference type="ARBA" id="ARBA00022679"/>
    </source>
</evidence>
<keyword evidence="6" id="KW-0648">Protein biosynthesis</keyword>
<evidence type="ECO:0000259" key="7">
    <source>
        <dbReference type="Pfam" id="PF00483"/>
    </source>
</evidence>
<evidence type="ECO:0000256" key="1">
    <source>
        <dbReference type="ARBA" id="ARBA00004514"/>
    </source>
</evidence>
<dbReference type="SUPFAM" id="SSF51161">
    <property type="entry name" value="Trimeric LpxA-like enzymes"/>
    <property type="match status" value="1"/>
</dbReference>
<dbReference type="SUPFAM" id="SSF53448">
    <property type="entry name" value="Nucleotide-diphospho-sugar transferases"/>
    <property type="match status" value="1"/>
</dbReference>
<dbReference type="Gene3D" id="3.90.550.10">
    <property type="entry name" value="Spore Coat Polysaccharide Biosynthesis Protein SpsA, Chain A"/>
    <property type="match status" value="1"/>
</dbReference>
<evidence type="ECO:0000256" key="5">
    <source>
        <dbReference type="ARBA" id="ARBA00022737"/>
    </source>
</evidence>
<feature type="domain" description="EIF2B subunit epsilon/gamma LbH" evidence="9">
    <location>
        <begin position="249"/>
        <end position="350"/>
    </location>
</feature>
<name>A0A1T4MDV6_9FIRM</name>
<evidence type="ECO:0000256" key="2">
    <source>
        <dbReference type="ARBA" id="ARBA00022490"/>
    </source>
</evidence>
<dbReference type="RefSeq" id="WP_078664659.1">
    <property type="nucleotide sequence ID" value="NZ_FUXM01000004.1"/>
</dbReference>
<dbReference type="InterPro" id="IPR029044">
    <property type="entry name" value="Nucleotide-diphossugar_trans"/>
</dbReference>
<evidence type="ECO:0000313" key="10">
    <source>
        <dbReference type="EMBL" id="SJZ65071.1"/>
    </source>
</evidence>
<dbReference type="GO" id="GO:0016868">
    <property type="term" value="F:intramolecular phosphotransferase activity"/>
    <property type="evidence" value="ECO:0007669"/>
    <property type="project" value="InterPro"/>
</dbReference>
<evidence type="ECO:0000259" key="8">
    <source>
        <dbReference type="Pfam" id="PF02878"/>
    </source>
</evidence>
<dbReference type="PROSITE" id="PS00101">
    <property type="entry name" value="HEXAPEP_TRANSFERASES"/>
    <property type="match status" value="1"/>
</dbReference>
<dbReference type="InterPro" id="IPR005835">
    <property type="entry name" value="NTP_transferase_dom"/>
</dbReference>
<dbReference type="InterPro" id="IPR011004">
    <property type="entry name" value="Trimer_LpxA-like_sf"/>
</dbReference>
<dbReference type="InterPro" id="IPR018357">
    <property type="entry name" value="Hexapep_transf_CS"/>
</dbReference>
<keyword evidence="2" id="KW-0963">Cytoplasm</keyword>
<keyword evidence="3" id="KW-0396">Initiation factor</keyword>
<dbReference type="Pfam" id="PF00483">
    <property type="entry name" value="NTP_transferase"/>
    <property type="match status" value="1"/>
</dbReference>
<gene>
    <name evidence="10" type="ORF">SAMN02745885_00519</name>
</gene>
<keyword evidence="10" id="KW-0548">Nucleotidyltransferase</keyword>
<dbReference type="Gene3D" id="3.40.120.10">
    <property type="entry name" value="Alpha-D-Glucose-1,6-Bisphosphate, subunit A, domain 3"/>
    <property type="match status" value="1"/>
</dbReference>